<dbReference type="PANTHER" id="PTHR33588:SF1">
    <property type="entry name" value="CILIA- AND FLAGELLA-ASSOCIATED PROTEIN 299"/>
    <property type="match status" value="1"/>
</dbReference>
<dbReference type="EMBL" id="CH991543">
    <property type="protein sequence ID" value="EDQ92334.1"/>
    <property type="molecule type" value="Genomic_DNA"/>
</dbReference>
<keyword evidence="6" id="KW-0539">Nucleus</keyword>
<organism evidence="7 8">
    <name type="scientific">Monosiga brevicollis</name>
    <name type="common">Choanoflagellate</name>
    <dbReference type="NCBI Taxonomy" id="81824"/>
    <lineage>
        <taxon>Eukaryota</taxon>
        <taxon>Choanoflagellata</taxon>
        <taxon>Craspedida</taxon>
        <taxon>Salpingoecidae</taxon>
        <taxon>Monosiga</taxon>
    </lineage>
</organism>
<evidence type="ECO:0000256" key="6">
    <source>
        <dbReference type="ARBA" id="ARBA00023242"/>
    </source>
</evidence>
<dbReference type="InterPro" id="IPR027887">
    <property type="entry name" value="DUF4464"/>
</dbReference>
<keyword evidence="5" id="KW-0963">Cytoplasm</keyword>
<dbReference type="Proteomes" id="UP000001357">
    <property type="component" value="Unassembled WGS sequence"/>
</dbReference>
<dbReference type="GO" id="GO:0005634">
    <property type="term" value="C:nucleus"/>
    <property type="evidence" value="ECO:0007669"/>
    <property type="project" value="UniProtKB-SubCell"/>
</dbReference>
<evidence type="ECO:0000256" key="1">
    <source>
        <dbReference type="ARBA" id="ARBA00003056"/>
    </source>
</evidence>
<evidence type="ECO:0000256" key="2">
    <source>
        <dbReference type="ARBA" id="ARBA00004123"/>
    </source>
</evidence>
<evidence type="ECO:0000313" key="7">
    <source>
        <dbReference type="EMBL" id="EDQ92334.1"/>
    </source>
</evidence>
<proteinExistence type="predicted"/>
<sequence length="224" mass="25887">MDITQFATYEDFLDSQVQPIDLYYLEDEEVVRQLVELGFRGTGEVVKREEFEAKKREAELLRQQQRNKGKLVLVGEKFHDLSPFLEALAQREEAHRTGKMMSIVFIRDRNAQGQEVSGYIDLAARFKNEAFEQYFSGKKKLIPKPTDLSFYNWSTGSAYASSSEHYQVTTDNDASVAFKNKRDRKMVFVDPARVTPGDNSSRTALHTDEYMQVVFYDHVTRITA</sequence>
<evidence type="ECO:0000313" key="8">
    <source>
        <dbReference type="Proteomes" id="UP000001357"/>
    </source>
</evidence>
<protein>
    <recommendedName>
        <fullName evidence="4">Cilia- and flagella-associated protein 299</fullName>
    </recommendedName>
</protein>
<evidence type="ECO:0000256" key="5">
    <source>
        <dbReference type="ARBA" id="ARBA00022490"/>
    </source>
</evidence>
<dbReference type="RefSeq" id="XP_001742096.1">
    <property type="nucleotide sequence ID" value="XM_001742044.1"/>
</dbReference>
<dbReference type="GO" id="GO:0005737">
    <property type="term" value="C:cytoplasm"/>
    <property type="evidence" value="ECO:0007669"/>
    <property type="project" value="UniProtKB-SubCell"/>
</dbReference>
<reference evidence="7 8" key="1">
    <citation type="journal article" date="2008" name="Nature">
        <title>The genome of the choanoflagellate Monosiga brevicollis and the origin of metazoans.</title>
        <authorList>
            <consortium name="JGI Sequencing"/>
            <person name="King N."/>
            <person name="Westbrook M.J."/>
            <person name="Young S.L."/>
            <person name="Kuo A."/>
            <person name="Abedin M."/>
            <person name="Chapman J."/>
            <person name="Fairclough S."/>
            <person name="Hellsten U."/>
            <person name="Isogai Y."/>
            <person name="Letunic I."/>
            <person name="Marr M."/>
            <person name="Pincus D."/>
            <person name="Putnam N."/>
            <person name="Rokas A."/>
            <person name="Wright K.J."/>
            <person name="Zuzow R."/>
            <person name="Dirks W."/>
            <person name="Good M."/>
            <person name="Goodstein D."/>
            <person name="Lemons D."/>
            <person name="Li W."/>
            <person name="Lyons J.B."/>
            <person name="Morris A."/>
            <person name="Nichols S."/>
            <person name="Richter D.J."/>
            <person name="Salamov A."/>
            <person name="Bork P."/>
            <person name="Lim W.A."/>
            <person name="Manning G."/>
            <person name="Miller W.T."/>
            <person name="McGinnis W."/>
            <person name="Shapiro H."/>
            <person name="Tjian R."/>
            <person name="Grigoriev I.V."/>
            <person name="Rokhsar D."/>
        </authorList>
    </citation>
    <scope>NUCLEOTIDE SEQUENCE [LARGE SCALE GENOMIC DNA]</scope>
    <source>
        <strain evidence="8">MX1 / ATCC 50154</strain>
    </source>
</reference>
<evidence type="ECO:0000256" key="4">
    <source>
        <dbReference type="ARBA" id="ARBA00021436"/>
    </source>
</evidence>
<dbReference type="PANTHER" id="PTHR33588">
    <property type="entry name" value="CILIA- AND FLAGELLA-ASSOCIATED PROTEIN 299"/>
    <property type="match status" value="1"/>
</dbReference>
<dbReference type="AlphaFoldDB" id="A9UP03"/>
<dbReference type="eggNOG" id="ENOG502QSP8">
    <property type="taxonomic scope" value="Eukaryota"/>
</dbReference>
<keyword evidence="8" id="KW-1185">Reference proteome</keyword>
<evidence type="ECO:0000256" key="3">
    <source>
        <dbReference type="ARBA" id="ARBA00004496"/>
    </source>
</evidence>
<dbReference type="FunCoup" id="A9UP03">
    <property type="interactions" value="149"/>
</dbReference>
<dbReference type="KEGG" id="mbr:MONBRDRAFT_21921"/>
<name>A9UP03_MONBE</name>
<dbReference type="GeneID" id="5887679"/>
<comment type="subcellular location">
    <subcellularLocation>
        <location evidence="3">Cytoplasm</location>
    </subcellularLocation>
    <subcellularLocation>
        <location evidence="2">Nucleus</location>
    </subcellularLocation>
</comment>
<dbReference type="STRING" id="81824.A9UP03"/>
<dbReference type="InParanoid" id="A9UP03"/>
<comment type="function">
    <text evidence="1">May be involved in spermatogenesis.</text>
</comment>
<accession>A9UP03</accession>
<gene>
    <name evidence="7" type="ORF">MONBRDRAFT_21921</name>
</gene>
<dbReference type="OMA" id="FNNYQEY"/>
<dbReference type="Pfam" id="PF14713">
    <property type="entry name" value="DUF4464"/>
    <property type="match status" value="1"/>
</dbReference>